<dbReference type="Proteomes" id="UP000252139">
    <property type="component" value="Unassembled WGS sequence"/>
</dbReference>
<gene>
    <name evidence="1" type="ORF">CU097_010096</name>
</gene>
<comment type="caution">
    <text evidence="1">The sequence shown here is derived from an EMBL/GenBank/DDBJ whole genome shotgun (WGS) entry which is preliminary data.</text>
</comment>
<dbReference type="EMBL" id="PJQL01000108">
    <property type="protein sequence ID" value="RCH99659.1"/>
    <property type="molecule type" value="Genomic_DNA"/>
</dbReference>
<dbReference type="AlphaFoldDB" id="A0A367KC35"/>
<proteinExistence type="predicted"/>
<name>A0A367KC35_RHIAZ</name>
<keyword evidence="2" id="KW-1185">Reference proteome</keyword>
<sequence length="185" mass="21355">MEVLIHNFKVLFERMIPLFLITKKKSCIGVAVLLVCAQQVYSFFRVPKKLRHIPAVSAYTMIKSTLRGQSRVDCERELLLPVSHKGNGIYLSKATVWTVHIADPVAAKQFLMRTGLHLQILKAVMTLKFHFEKRCFSKSTTINQRSWEKGTCDEVFGPRQYPLDKRTSMEETASSKDFQLLRTYQ</sequence>
<organism evidence="1 2">
    <name type="scientific">Rhizopus azygosporus</name>
    <name type="common">Rhizopus microsporus var. azygosporus</name>
    <dbReference type="NCBI Taxonomy" id="86630"/>
    <lineage>
        <taxon>Eukaryota</taxon>
        <taxon>Fungi</taxon>
        <taxon>Fungi incertae sedis</taxon>
        <taxon>Mucoromycota</taxon>
        <taxon>Mucoromycotina</taxon>
        <taxon>Mucoromycetes</taxon>
        <taxon>Mucorales</taxon>
        <taxon>Mucorineae</taxon>
        <taxon>Rhizopodaceae</taxon>
        <taxon>Rhizopus</taxon>
    </lineage>
</organism>
<accession>A0A367KC35</accession>
<protein>
    <submittedName>
        <fullName evidence="1">Uncharacterized protein</fullName>
    </submittedName>
</protein>
<evidence type="ECO:0000313" key="2">
    <source>
        <dbReference type="Proteomes" id="UP000252139"/>
    </source>
</evidence>
<reference evidence="1 2" key="1">
    <citation type="journal article" date="2018" name="G3 (Bethesda)">
        <title>Phylogenetic and Phylogenomic Definition of Rhizopus Species.</title>
        <authorList>
            <person name="Gryganskyi A.P."/>
            <person name="Golan J."/>
            <person name="Dolatabadi S."/>
            <person name="Mondo S."/>
            <person name="Robb S."/>
            <person name="Idnurm A."/>
            <person name="Muszewska A."/>
            <person name="Steczkiewicz K."/>
            <person name="Masonjones S."/>
            <person name="Liao H.L."/>
            <person name="Gajdeczka M.T."/>
            <person name="Anike F."/>
            <person name="Vuek A."/>
            <person name="Anishchenko I.M."/>
            <person name="Voigt K."/>
            <person name="de Hoog G.S."/>
            <person name="Smith M.E."/>
            <person name="Heitman J."/>
            <person name="Vilgalys R."/>
            <person name="Stajich J.E."/>
        </authorList>
    </citation>
    <scope>NUCLEOTIDE SEQUENCE [LARGE SCALE GENOMIC DNA]</scope>
    <source>
        <strain evidence="1 2">CBS 357.93</strain>
    </source>
</reference>
<evidence type="ECO:0000313" key="1">
    <source>
        <dbReference type="EMBL" id="RCH99659.1"/>
    </source>
</evidence>